<evidence type="ECO:0000256" key="16">
    <source>
        <dbReference type="RuleBase" id="RU003694"/>
    </source>
</evidence>
<evidence type="ECO:0000256" key="2">
    <source>
        <dbReference type="ARBA" id="ARBA00008467"/>
    </source>
</evidence>
<dbReference type="InterPro" id="IPR000794">
    <property type="entry name" value="Beta-ketoacyl_synthase"/>
</dbReference>
<proteinExistence type="inferred from homology"/>
<comment type="similarity">
    <text evidence="2 14 16">Belongs to the thiolase-like superfamily. Beta-ketoacyl-ACP synthases family.</text>
</comment>
<gene>
    <name evidence="18" type="primary">fabF</name>
    <name evidence="18" type="ORF">GH810_16115</name>
</gene>
<evidence type="ECO:0000256" key="6">
    <source>
        <dbReference type="ARBA" id="ARBA00022679"/>
    </source>
</evidence>
<evidence type="ECO:0000256" key="8">
    <source>
        <dbReference type="ARBA" id="ARBA00023098"/>
    </source>
</evidence>
<keyword evidence="19" id="KW-1185">Reference proteome</keyword>
<dbReference type="NCBIfam" id="NF005589">
    <property type="entry name" value="PRK07314.1"/>
    <property type="match status" value="1"/>
</dbReference>
<dbReference type="AlphaFoldDB" id="A0A923I6E1"/>
<evidence type="ECO:0000256" key="9">
    <source>
        <dbReference type="ARBA" id="ARBA00023160"/>
    </source>
</evidence>
<evidence type="ECO:0000256" key="15">
    <source>
        <dbReference type="PIRSR" id="PIRSR000447-1"/>
    </source>
</evidence>
<dbReference type="PROSITE" id="PS00606">
    <property type="entry name" value="KS3_1"/>
    <property type="match status" value="1"/>
</dbReference>
<dbReference type="EMBL" id="WJBD01000026">
    <property type="protein sequence ID" value="MBC3889830.1"/>
    <property type="molecule type" value="Genomic_DNA"/>
</dbReference>
<evidence type="ECO:0000256" key="4">
    <source>
        <dbReference type="ARBA" id="ARBA00014657"/>
    </source>
</evidence>
<keyword evidence="8" id="KW-0443">Lipid metabolism</keyword>
<keyword evidence="6 14" id="KW-0808">Transferase</keyword>
<dbReference type="Gene3D" id="3.40.47.10">
    <property type="match status" value="1"/>
</dbReference>
<dbReference type="InterPro" id="IPR016039">
    <property type="entry name" value="Thiolase-like"/>
</dbReference>
<dbReference type="FunFam" id="3.40.47.10:FF:000018">
    <property type="entry name" value="3-oxoacyl-[acyl-carrier-protein] synthase 2"/>
    <property type="match status" value="1"/>
</dbReference>
<evidence type="ECO:0000256" key="5">
    <source>
        <dbReference type="ARBA" id="ARBA00022516"/>
    </source>
</evidence>
<comment type="pathway">
    <text evidence="1 14">Lipid metabolism; fatty acid biosynthesis.</text>
</comment>
<dbReference type="InterPro" id="IPR014031">
    <property type="entry name" value="Ketoacyl_synth_C"/>
</dbReference>
<keyword evidence="5 14" id="KW-0444">Lipid biosynthesis</keyword>
<reference evidence="18" key="1">
    <citation type="submission" date="2019-10" db="EMBL/GenBank/DDBJ databases">
        <authorList>
            <person name="Ross D.E."/>
            <person name="Gulliver D."/>
        </authorList>
    </citation>
    <scope>NUCLEOTIDE SEQUENCE</scope>
    <source>
        <strain evidence="18">DER-2019</strain>
    </source>
</reference>
<dbReference type="PROSITE" id="PS52004">
    <property type="entry name" value="KS3_2"/>
    <property type="match status" value="1"/>
</dbReference>
<dbReference type="InterPro" id="IPR017568">
    <property type="entry name" value="3-oxoacyl-ACP_synth-2"/>
</dbReference>
<comment type="caution">
    <text evidence="18">The sequence shown here is derived from an EMBL/GenBank/DDBJ whole genome shotgun (WGS) entry which is preliminary data.</text>
</comment>
<evidence type="ECO:0000313" key="19">
    <source>
        <dbReference type="Proteomes" id="UP000616595"/>
    </source>
</evidence>
<name>A0A923I6E1_9FIRM</name>
<evidence type="ECO:0000256" key="14">
    <source>
        <dbReference type="PIRNR" id="PIRNR000447"/>
    </source>
</evidence>
<dbReference type="SUPFAM" id="SSF53901">
    <property type="entry name" value="Thiolase-like"/>
    <property type="match status" value="2"/>
</dbReference>
<dbReference type="NCBIfam" id="TIGR03150">
    <property type="entry name" value="fabF"/>
    <property type="match status" value="1"/>
</dbReference>
<dbReference type="PANTHER" id="PTHR11712">
    <property type="entry name" value="POLYKETIDE SYNTHASE-RELATED"/>
    <property type="match status" value="1"/>
</dbReference>
<organism evidence="18 19">
    <name type="scientific">Acetobacterium paludosum</name>
    <dbReference type="NCBI Taxonomy" id="52693"/>
    <lineage>
        <taxon>Bacteria</taxon>
        <taxon>Bacillati</taxon>
        <taxon>Bacillota</taxon>
        <taxon>Clostridia</taxon>
        <taxon>Eubacteriales</taxon>
        <taxon>Eubacteriaceae</taxon>
        <taxon>Acetobacterium</taxon>
    </lineage>
</organism>
<keyword evidence="10 14" id="KW-0012">Acyltransferase</keyword>
<dbReference type="SMART" id="SM00825">
    <property type="entry name" value="PKS_KS"/>
    <property type="match status" value="1"/>
</dbReference>
<evidence type="ECO:0000259" key="17">
    <source>
        <dbReference type="PROSITE" id="PS52004"/>
    </source>
</evidence>
<keyword evidence="9 14" id="KW-0275">Fatty acid biosynthesis</keyword>
<comment type="catalytic activity">
    <reaction evidence="12 14">
        <text>(9Z)-hexadecenoyl-[ACP] + malonyl-[ACP] + H(+) = 3-oxo-(11Z)-octadecenoyl-[ACP] + holo-[ACP] + CO2</text>
        <dbReference type="Rhea" id="RHEA:55040"/>
        <dbReference type="Rhea" id="RHEA-COMP:9623"/>
        <dbReference type="Rhea" id="RHEA-COMP:9685"/>
        <dbReference type="Rhea" id="RHEA-COMP:10800"/>
        <dbReference type="Rhea" id="RHEA-COMP:14074"/>
        <dbReference type="ChEBI" id="CHEBI:15378"/>
        <dbReference type="ChEBI" id="CHEBI:16526"/>
        <dbReference type="ChEBI" id="CHEBI:64479"/>
        <dbReference type="ChEBI" id="CHEBI:78449"/>
        <dbReference type="ChEBI" id="CHEBI:83989"/>
        <dbReference type="ChEBI" id="CHEBI:138538"/>
        <dbReference type="EC" id="2.3.1.179"/>
    </reaction>
</comment>
<dbReference type="InterPro" id="IPR020841">
    <property type="entry name" value="PKS_Beta-ketoAc_synthase_dom"/>
</dbReference>
<dbReference type="GO" id="GO:0004315">
    <property type="term" value="F:3-oxoacyl-[acyl-carrier-protein] synthase activity"/>
    <property type="evidence" value="ECO:0007669"/>
    <property type="project" value="UniProtKB-UniRule"/>
</dbReference>
<sequence length="416" mass="43881">MKRRVVITGCGAISPVGNTVDTLWKNLVNGKCGIDFIKKFDTTDLKVTIAGEVNDFEPLDYIKKNEIRKTDLFTQYALGAAVQAMEDSGVQEHVDPTRLGVYMGSGIGGIHTFITECEKMTTKGPGRISPFFIPMMISNIAAGSIAIRYNAQGPCLPVVTACATSTNAIGEAYRAIKHGYADAIIAGGTEASITPLAIAGFTNCMALTTVNDPTQASIPFDKRRSGFVMGEGAGALILEDLETALKRGAKIYGEIVGYGNTCDAYHITAPHPEAIGGARSISQALAEAVAAGVILEDSQFYINTHGTSTPLNDKSETIAIKKAMGDHLSRTLVSSTKSMTGHMLGAAGAIEAIAAIMALKDGVIPPTIGYKEPDPDCDLDVVPNEKRLIQSNVALSLSLGFGGHNGCLAFVKYTEV</sequence>
<evidence type="ECO:0000256" key="11">
    <source>
        <dbReference type="ARBA" id="ARBA00024006"/>
    </source>
</evidence>
<reference evidence="18" key="2">
    <citation type="submission" date="2020-10" db="EMBL/GenBank/DDBJ databases">
        <title>Comparative genomics of the Acetobacterium genus.</title>
        <authorList>
            <person name="Marshall C."/>
            <person name="May H."/>
            <person name="Norman S."/>
        </authorList>
    </citation>
    <scope>NUCLEOTIDE SEQUENCE</scope>
    <source>
        <strain evidence="18">DER-2019</strain>
    </source>
</reference>
<feature type="active site" description="For beta-ketoacyl synthase activity" evidence="15">
    <location>
        <position position="162"/>
    </location>
</feature>
<dbReference type="Proteomes" id="UP000616595">
    <property type="component" value="Unassembled WGS sequence"/>
</dbReference>
<dbReference type="OrthoDB" id="9808669at2"/>
<dbReference type="GO" id="GO:0006633">
    <property type="term" value="P:fatty acid biosynthetic process"/>
    <property type="evidence" value="ECO:0007669"/>
    <property type="project" value="UniProtKB-UniRule"/>
</dbReference>
<protein>
    <recommendedName>
        <fullName evidence="4 14">3-oxoacyl-[acyl-carrier-protein] synthase 2</fullName>
        <ecNumber evidence="3 14">2.3.1.179</ecNumber>
    </recommendedName>
</protein>
<dbReference type="EC" id="2.3.1.179" evidence="3 14"/>
<dbReference type="PIRSF" id="PIRSF000447">
    <property type="entry name" value="KAS_II"/>
    <property type="match status" value="1"/>
</dbReference>
<feature type="domain" description="Ketosynthase family 3 (KS3)" evidence="17">
    <location>
        <begin position="2"/>
        <end position="412"/>
    </location>
</feature>
<evidence type="ECO:0000313" key="18">
    <source>
        <dbReference type="EMBL" id="MBC3889830.1"/>
    </source>
</evidence>
<dbReference type="RefSeq" id="WP_148566005.1">
    <property type="nucleotide sequence ID" value="NZ_RXYA01000002.1"/>
</dbReference>
<evidence type="ECO:0000256" key="12">
    <source>
        <dbReference type="ARBA" id="ARBA00047318"/>
    </source>
</evidence>
<dbReference type="InterPro" id="IPR018201">
    <property type="entry name" value="Ketoacyl_synth_AS"/>
</dbReference>
<keyword evidence="7" id="KW-0276">Fatty acid metabolism</keyword>
<comment type="function">
    <text evidence="11 14">Involved in the type II fatty acid elongation cycle. Catalyzes the elongation of a wide range of acyl-ACP by the addition of two carbons from malonyl-ACP to an acyl acceptor. Can efficiently catalyze the conversion of palmitoleoyl-ACP (cis-hexadec-9-enoyl-ACP) to cis-vaccenoyl-ACP (cis-octadec-11-enoyl-ACP), an essential step in the thermal regulation of fatty acid composition.</text>
</comment>
<evidence type="ECO:0000256" key="13">
    <source>
        <dbReference type="ARBA" id="ARBA00047659"/>
    </source>
</evidence>
<comment type="catalytic activity">
    <reaction evidence="13 14">
        <text>a fatty acyl-[ACP] + malonyl-[ACP] + H(+) = a 3-oxoacyl-[ACP] + holo-[ACP] + CO2</text>
        <dbReference type="Rhea" id="RHEA:22836"/>
        <dbReference type="Rhea" id="RHEA-COMP:9623"/>
        <dbReference type="Rhea" id="RHEA-COMP:9685"/>
        <dbReference type="Rhea" id="RHEA-COMP:9916"/>
        <dbReference type="Rhea" id="RHEA-COMP:14125"/>
        <dbReference type="ChEBI" id="CHEBI:15378"/>
        <dbReference type="ChEBI" id="CHEBI:16526"/>
        <dbReference type="ChEBI" id="CHEBI:64479"/>
        <dbReference type="ChEBI" id="CHEBI:78449"/>
        <dbReference type="ChEBI" id="CHEBI:78776"/>
        <dbReference type="ChEBI" id="CHEBI:138651"/>
    </reaction>
</comment>
<accession>A0A923I6E1</accession>
<dbReference type="Pfam" id="PF02801">
    <property type="entry name" value="Ketoacyl-synt_C"/>
    <property type="match status" value="1"/>
</dbReference>
<dbReference type="PANTHER" id="PTHR11712:SF336">
    <property type="entry name" value="3-OXOACYL-[ACYL-CARRIER-PROTEIN] SYNTHASE, MITOCHONDRIAL"/>
    <property type="match status" value="1"/>
</dbReference>
<evidence type="ECO:0000256" key="10">
    <source>
        <dbReference type="ARBA" id="ARBA00023315"/>
    </source>
</evidence>
<evidence type="ECO:0000256" key="3">
    <source>
        <dbReference type="ARBA" id="ARBA00012356"/>
    </source>
</evidence>
<evidence type="ECO:0000256" key="1">
    <source>
        <dbReference type="ARBA" id="ARBA00005194"/>
    </source>
</evidence>
<dbReference type="InterPro" id="IPR014030">
    <property type="entry name" value="Ketoacyl_synth_N"/>
</dbReference>
<dbReference type="GO" id="GO:0005829">
    <property type="term" value="C:cytosol"/>
    <property type="evidence" value="ECO:0007669"/>
    <property type="project" value="TreeGrafter"/>
</dbReference>
<dbReference type="CDD" id="cd00834">
    <property type="entry name" value="KAS_I_II"/>
    <property type="match status" value="1"/>
</dbReference>
<dbReference type="Pfam" id="PF00109">
    <property type="entry name" value="ketoacyl-synt"/>
    <property type="match status" value="1"/>
</dbReference>
<evidence type="ECO:0000256" key="7">
    <source>
        <dbReference type="ARBA" id="ARBA00022832"/>
    </source>
</evidence>